<reference evidence="2 3" key="1">
    <citation type="submission" date="2015-12" db="EMBL/GenBank/DDBJ databases">
        <title>The genome of Folsomia candida.</title>
        <authorList>
            <person name="Faddeeva A."/>
            <person name="Derks M.F."/>
            <person name="Anvar Y."/>
            <person name="Smit S."/>
            <person name="Van Straalen N."/>
            <person name="Roelofs D."/>
        </authorList>
    </citation>
    <scope>NUCLEOTIDE SEQUENCE [LARGE SCALE GENOMIC DNA]</scope>
    <source>
        <strain evidence="2 3">VU population</strain>
        <tissue evidence="2">Whole body</tissue>
    </source>
</reference>
<sequence length="198" mass="23337">MSRIYLITRYDWDNLTAHITRHTPRNVILCSTLQALEFFFPLQNRILQGKYECFVIYDIALNEGYFAIADTMLRVEIGQSIKGLEMGGFQNLWRRHEKHLNKVRAIKWPPLKVASPYISWNTLSPFFNAMGIIMILVGVGFLGEILSNEQLRERLRVKVVYSAAIVQISVRVVFSKLCKRFRTKKRRRRPRRKNYVTK</sequence>
<evidence type="ECO:0000313" key="3">
    <source>
        <dbReference type="Proteomes" id="UP000198287"/>
    </source>
</evidence>
<keyword evidence="3" id="KW-1185">Reference proteome</keyword>
<comment type="caution">
    <text evidence="2">The sequence shown here is derived from an EMBL/GenBank/DDBJ whole genome shotgun (WGS) entry which is preliminary data.</text>
</comment>
<dbReference type="EMBL" id="LNIX01000036">
    <property type="protein sequence ID" value="OXA39995.1"/>
    <property type="molecule type" value="Genomic_DNA"/>
</dbReference>
<dbReference type="AlphaFoldDB" id="A0A226D343"/>
<proteinExistence type="predicted"/>
<organism evidence="2 3">
    <name type="scientific">Folsomia candida</name>
    <name type="common">Springtail</name>
    <dbReference type="NCBI Taxonomy" id="158441"/>
    <lineage>
        <taxon>Eukaryota</taxon>
        <taxon>Metazoa</taxon>
        <taxon>Ecdysozoa</taxon>
        <taxon>Arthropoda</taxon>
        <taxon>Hexapoda</taxon>
        <taxon>Collembola</taxon>
        <taxon>Entomobryomorpha</taxon>
        <taxon>Isotomoidea</taxon>
        <taxon>Isotomidae</taxon>
        <taxon>Proisotominae</taxon>
        <taxon>Folsomia</taxon>
    </lineage>
</organism>
<feature type="transmembrane region" description="Helical" evidence="1">
    <location>
        <begin position="159"/>
        <end position="178"/>
    </location>
</feature>
<keyword evidence="1" id="KW-0472">Membrane</keyword>
<dbReference type="Proteomes" id="UP000198287">
    <property type="component" value="Unassembled WGS sequence"/>
</dbReference>
<protein>
    <submittedName>
        <fullName evidence="2">Protein hold'em</fullName>
    </submittedName>
</protein>
<evidence type="ECO:0000256" key="1">
    <source>
        <dbReference type="SAM" id="Phobius"/>
    </source>
</evidence>
<evidence type="ECO:0000313" key="2">
    <source>
        <dbReference type="EMBL" id="OXA39995.1"/>
    </source>
</evidence>
<accession>A0A226D343</accession>
<keyword evidence="1" id="KW-1133">Transmembrane helix</keyword>
<feature type="transmembrane region" description="Helical" evidence="1">
    <location>
        <begin position="126"/>
        <end position="147"/>
    </location>
</feature>
<gene>
    <name evidence="2" type="ORF">Fcan01_25358</name>
</gene>
<name>A0A226D343_FOLCA</name>
<keyword evidence="1" id="KW-0812">Transmembrane</keyword>